<protein>
    <submittedName>
        <fullName evidence="1">Uncharacterized protein</fullName>
    </submittedName>
</protein>
<sequence length="36" mass="4014">MSLGVYLRETEEYKVGKLYCAGEAVSKFMGINRQAA</sequence>
<comment type="caution">
    <text evidence="1">The sequence shown here is derived from an EMBL/GenBank/DDBJ whole genome shotgun (WGS) entry which is preliminary data.</text>
</comment>
<evidence type="ECO:0000313" key="2">
    <source>
        <dbReference type="Proteomes" id="UP001239167"/>
    </source>
</evidence>
<dbReference type="Proteomes" id="UP001239167">
    <property type="component" value="Unassembled WGS sequence"/>
</dbReference>
<gene>
    <name evidence="1" type="ORF">J2S01_001052</name>
</gene>
<name>A0ABT9Y6K2_9FIRM</name>
<proteinExistence type="predicted"/>
<keyword evidence="2" id="KW-1185">Reference proteome</keyword>
<accession>A0ABT9Y6K2</accession>
<dbReference type="EMBL" id="JAUSUE010000005">
    <property type="protein sequence ID" value="MDQ0203336.1"/>
    <property type="molecule type" value="Genomic_DNA"/>
</dbReference>
<evidence type="ECO:0000313" key="1">
    <source>
        <dbReference type="EMBL" id="MDQ0203336.1"/>
    </source>
</evidence>
<reference evidence="1 2" key="1">
    <citation type="submission" date="2023-07" db="EMBL/GenBank/DDBJ databases">
        <title>Genomic Encyclopedia of Type Strains, Phase IV (KMG-IV): sequencing the most valuable type-strain genomes for metagenomic binning, comparative biology and taxonomic classification.</title>
        <authorList>
            <person name="Goeker M."/>
        </authorList>
    </citation>
    <scope>NUCLEOTIDE SEQUENCE [LARGE SCALE GENOMIC DNA]</scope>
    <source>
        <strain evidence="1 2">DSM 16980</strain>
    </source>
</reference>
<organism evidence="1 2">
    <name type="scientific">Pectinatus haikarae</name>
    <dbReference type="NCBI Taxonomy" id="349096"/>
    <lineage>
        <taxon>Bacteria</taxon>
        <taxon>Bacillati</taxon>
        <taxon>Bacillota</taxon>
        <taxon>Negativicutes</taxon>
        <taxon>Selenomonadales</taxon>
        <taxon>Selenomonadaceae</taxon>
        <taxon>Pectinatus</taxon>
    </lineage>
</organism>